<evidence type="ECO:0000313" key="8">
    <source>
        <dbReference type="EMBL" id="KRQ86296.1"/>
    </source>
</evidence>
<comment type="function">
    <text evidence="7">Specifically methylates the pseudouridine at position 1915 (m3Psi1915) in 23S rRNA.</text>
</comment>
<dbReference type="PATRIC" id="fig|908809.3.peg.1922"/>
<evidence type="ECO:0000256" key="1">
    <source>
        <dbReference type="ARBA" id="ARBA00022490"/>
    </source>
</evidence>
<comment type="caution">
    <text evidence="8">The sequence shown here is derived from an EMBL/GenBank/DDBJ whole genome shotgun (WGS) entry which is preliminary data.</text>
</comment>
<comment type="similarity">
    <text evidence="6 7">Belongs to the RNA methyltransferase RlmH family.</text>
</comment>
<dbReference type="Proteomes" id="UP000052015">
    <property type="component" value="Unassembled WGS sequence"/>
</dbReference>
<dbReference type="SUPFAM" id="SSF75217">
    <property type="entry name" value="alpha/beta knot"/>
    <property type="match status" value="1"/>
</dbReference>
<dbReference type="InterPro" id="IPR003742">
    <property type="entry name" value="RlmH-like"/>
</dbReference>
<dbReference type="Pfam" id="PF02590">
    <property type="entry name" value="SPOUT_MTase"/>
    <property type="match status" value="1"/>
</dbReference>
<accession>A0A0R3JS53</accession>
<dbReference type="GO" id="GO:0070038">
    <property type="term" value="F:rRNA (pseudouridine-N3-)-methyltransferase activity"/>
    <property type="evidence" value="ECO:0007669"/>
    <property type="project" value="UniProtKB-UniRule"/>
</dbReference>
<dbReference type="PIRSF" id="PIRSF004505">
    <property type="entry name" value="MT_bac"/>
    <property type="match status" value="1"/>
</dbReference>
<comment type="subcellular location">
    <subcellularLocation>
        <location evidence="7">Cytoplasm</location>
    </subcellularLocation>
</comment>
<keyword evidence="1 7" id="KW-0963">Cytoplasm</keyword>
<proteinExistence type="inferred from homology"/>
<keyword evidence="5 7" id="KW-0949">S-adenosyl-L-methionine</keyword>
<dbReference type="OrthoDB" id="9806643at2"/>
<evidence type="ECO:0000256" key="3">
    <source>
        <dbReference type="ARBA" id="ARBA00022603"/>
    </source>
</evidence>
<comment type="subunit">
    <text evidence="7">Homodimer.</text>
</comment>
<organism evidence="8 9">
    <name type="scientific">Caloramator mitchellensis</name>
    <dbReference type="NCBI Taxonomy" id="908809"/>
    <lineage>
        <taxon>Bacteria</taxon>
        <taxon>Bacillati</taxon>
        <taxon>Bacillota</taxon>
        <taxon>Clostridia</taxon>
        <taxon>Eubacteriales</taxon>
        <taxon>Clostridiaceae</taxon>
        <taxon>Caloramator</taxon>
    </lineage>
</organism>
<keyword evidence="9" id="KW-1185">Reference proteome</keyword>
<name>A0A0R3JS53_CALMK</name>
<dbReference type="InterPro" id="IPR029026">
    <property type="entry name" value="tRNA_m1G_MTases_N"/>
</dbReference>
<dbReference type="NCBIfam" id="TIGR00246">
    <property type="entry name" value="tRNA_RlmH_YbeA"/>
    <property type="match status" value="1"/>
</dbReference>
<feature type="binding site" evidence="7">
    <location>
        <position position="108"/>
    </location>
    <ligand>
        <name>S-adenosyl-L-methionine</name>
        <dbReference type="ChEBI" id="CHEBI:59789"/>
    </ligand>
</feature>
<dbReference type="AlphaFoldDB" id="A0A0R3JS53"/>
<dbReference type="EC" id="2.1.1.177" evidence="7"/>
<dbReference type="PANTHER" id="PTHR33603">
    <property type="entry name" value="METHYLTRANSFERASE"/>
    <property type="match status" value="1"/>
</dbReference>
<evidence type="ECO:0000256" key="6">
    <source>
        <dbReference type="ARBA" id="ARBA00038303"/>
    </source>
</evidence>
<feature type="binding site" evidence="7">
    <location>
        <begin position="127"/>
        <end position="132"/>
    </location>
    <ligand>
        <name>S-adenosyl-L-methionine</name>
        <dbReference type="ChEBI" id="CHEBI:59789"/>
    </ligand>
</feature>
<dbReference type="HAMAP" id="MF_00658">
    <property type="entry name" value="23SrRNA_methyltr_H"/>
    <property type="match status" value="1"/>
</dbReference>
<dbReference type="Gene3D" id="3.40.1280.10">
    <property type="match status" value="1"/>
</dbReference>
<dbReference type="PANTHER" id="PTHR33603:SF1">
    <property type="entry name" value="RIBOSOMAL RNA LARGE SUBUNIT METHYLTRANSFERASE H"/>
    <property type="match status" value="1"/>
</dbReference>
<comment type="catalytic activity">
    <reaction evidence="7">
        <text>pseudouridine(1915) in 23S rRNA + S-adenosyl-L-methionine = N(3)-methylpseudouridine(1915) in 23S rRNA + S-adenosyl-L-homocysteine + H(+)</text>
        <dbReference type="Rhea" id="RHEA:42752"/>
        <dbReference type="Rhea" id="RHEA-COMP:10221"/>
        <dbReference type="Rhea" id="RHEA-COMP:10222"/>
        <dbReference type="ChEBI" id="CHEBI:15378"/>
        <dbReference type="ChEBI" id="CHEBI:57856"/>
        <dbReference type="ChEBI" id="CHEBI:59789"/>
        <dbReference type="ChEBI" id="CHEBI:65314"/>
        <dbReference type="ChEBI" id="CHEBI:74486"/>
        <dbReference type="EC" id="2.1.1.177"/>
    </reaction>
</comment>
<gene>
    <name evidence="7 8" type="primary">rlmH</name>
    <name evidence="8" type="ORF">ABG79_01919</name>
</gene>
<feature type="binding site" evidence="7">
    <location>
        <position position="76"/>
    </location>
    <ligand>
        <name>S-adenosyl-L-methionine</name>
        <dbReference type="ChEBI" id="CHEBI:59789"/>
    </ligand>
</feature>
<reference evidence="8 9" key="1">
    <citation type="submission" date="2015-09" db="EMBL/GenBank/DDBJ databases">
        <title>Draft genome sequence of a Caloramator mitchellensis, a moderate thermophile from the Great Artesian Basin of Australia.</title>
        <authorList>
            <person name="Patel B.K."/>
        </authorList>
    </citation>
    <scope>NUCLEOTIDE SEQUENCE [LARGE SCALE GENOMIC DNA]</scope>
    <source>
        <strain evidence="8 9">VF08</strain>
    </source>
</reference>
<dbReference type="NCBIfam" id="NF000985">
    <property type="entry name" value="PRK00103.1-3"/>
    <property type="match status" value="1"/>
</dbReference>
<dbReference type="EMBL" id="LKHP01000012">
    <property type="protein sequence ID" value="KRQ86296.1"/>
    <property type="molecule type" value="Genomic_DNA"/>
</dbReference>
<evidence type="ECO:0000256" key="2">
    <source>
        <dbReference type="ARBA" id="ARBA00022552"/>
    </source>
</evidence>
<dbReference type="CDD" id="cd18081">
    <property type="entry name" value="RlmH-like"/>
    <property type="match status" value="1"/>
</dbReference>
<keyword evidence="2 7" id="KW-0698">rRNA processing</keyword>
<keyword evidence="4 7" id="KW-0808">Transferase</keyword>
<evidence type="ECO:0000256" key="5">
    <source>
        <dbReference type="ARBA" id="ARBA00022691"/>
    </source>
</evidence>
<evidence type="ECO:0000313" key="9">
    <source>
        <dbReference type="Proteomes" id="UP000052015"/>
    </source>
</evidence>
<evidence type="ECO:0000256" key="7">
    <source>
        <dbReference type="HAMAP-Rule" id="MF_00658"/>
    </source>
</evidence>
<dbReference type="GO" id="GO:0005737">
    <property type="term" value="C:cytoplasm"/>
    <property type="evidence" value="ECO:0007669"/>
    <property type="project" value="UniProtKB-SubCell"/>
</dbReference>
<dbReference type="InterPro" id="IPR029028">
    <property type="entry name" value="Alpha/beta_knot_MTases"/>
</dbReference>
<protein>
    <recommendedName>
        <fullName evidence="7">Ribosomal RNA large subunit methyltransferase H</fullName>
        <ecNumber evidence="7">2.1.1.177</ecNumber>
    </recommendedName>
    <alternativeName>
        <fullName evidence="7">23S rRNA (pseudouridine1915-N3)-methyltransferase</fullName>
    </alternativeName>
    <alternativeName>
        <fullName evidence="7">23S rRNA m3Psi1915 methyltransferase</fullName>
    </alternativeName>
    <alternativeName>
        <fullName evidence="7">rRNA (pseudouridine-N3-)-methyltransferase RlmH</fullName>
    </alternativeName>
</protein>
<evidence type="ECO:0000256" key="4">
    <source>
        <dbReference type="ARBA" id="ARBA00022679"/>
    </source>
</evidence>
<keyword evidence="3 7" id="KW-0489">Methyltransferase</keyword>
<dbReference type="STRING" id="908809.ABG79_01919"/>
<dbReference type="RefSeq" id="WP_057979235.1">
    <property type="nucleotide sequence ID" value="NZ_LKHP01000012.1"/>
</dbReference>
<sequence length="159" mass="18286">MNIDLICVGKLKEKYLKDGIDEYKKRLSRYCNINVIEVPDEKAPENISEKEEEIIKQKEGQGILKNIKDNTFVIALDIKGKMLSSEELAAFLNERAVMGNSNLAFVIGGSLGLYKEVLDRANFKLSFSKMTFPHQLMRLILLEQIYRGYRIINGEPYHK</sequence>